<evidence type="ECO:0000313" key="2">
    <source>
        <dbReference type="Proteomes" id="UP000583101"/>
    </source>
</evidence>
<proteinExistence type="predicted"/>
<name>A0ABR6IDL8_9SPHI</name>
<comment type="caution">
    <text evidence="1">The sequence shown here is derived from an EMBL/GenBank/DDBJ whole genome shotgun (WGS) entry which is preliminary data.</text>
</comment>
<keyword evidence="2" id="KW-1185">Reference proteome</keyword>
<accession>A0ABR6IDL8</accession>
<protein>
    <submittedName>
        <fullName evidence="1">Uncharacterized protein</fullName>
    </submittedName>
</protein>
<sequence length="57" mass="6953">MDEFTGKHFSKKWNLNIRFTPEAEESFDLDAYYINCSMFYKINEQDIVIICFWDNCQ</sequence>
<gene>
    <name evidence="1" type="ORF">GGR35_003462</name>
</gene>
<reference evidence="1 2" key="1">
    <citation type="submission" date="2020-08" db="EMBL/GenBank/DDBJ databases">
        <title>Genomic Encyclopedia of Type Strains, Phase IV (KMG-IV): sequencing the most valuable type-strain genomes for metagenomic binning, comparative biology and taxonomic classification.</title>
        <authorList>
            <person name="Goeker M."/>
        </authorList>
    </citation>
    <scope>NUCLEOTIDE SEQUENCE [LARGE SCALE GENOMIC DNA]</scope>
    <source>
        <strain evidence="1 2">DSM 100995</strain>
    </source>
</reference>
<dbReference type="EMBL" id="JACIEG010000007">
    <property type="protein sequence ID" value="MBB3970836.1"/>
    <property type="molecule type" value="Genomic_DNA"/>
</dbReference>
<dbReference type="Proteomes" id="UP000583101">
    <property type="component" value="Unassembled WGS sequence"/>
</dbReference>
<organism evidence="1 2">
    <name type="scientific">Mucilaginibacter phyllosphaerae</name>
    <dbReference type="NCBI Taxonomy" id="1812349"/>
    <lineage>
        <taxon>Bacteria</taxon>
        <taxon>Pseudomonadati</taxon>
        <taxon>Bacteroidota</taxon>
        <taxon>Sphingobacteriia</taxon>
        <taxon>Sphingobacteriales</taxon>
        <taxon>Sphingobacteriaceae</taxon>
        <taxon>Mucilaginibacter</taxon>
    </lineage>
</organism>
<evidence type="ECO:0000313" key="1">
    <source>
        <dbReference type="EMBL" id="MBB3970836.1"/>
    </source>
</evidence>